<organism evidence="1">
    <name type="scientific">marine sediment metagenome</name>
    <dbReference type="NCBI Taxonomy" id="412755"/>
    <lineage>
        <taxon>unclassified sequences</taxon>
        <taxon>metagenomes</taxon>
        <taxon>ecological metagenomes</taxon>
    </lineage>
</organism>
<reference evidence="1" key="1">
    <citation type="journal article" date="2015" name="Nature">
        <title>Complex archaea that bridge the gap between prokaryotes and eukaryotes.</title>
        <authorList>
            <person name="Spang A."/>
            <person name="Saw J.H."/>
            <person name="Jorgensen S.L."/>
            <person name="Zaremba-Niedzwiedzka K."/>
            <person name="Martijn J."/>
            <person name="Lind A.E."/>
            <person name="van Eijk R."/>
            <person name="Schleper C."/>
            <person name="Guy L."/>
            <person name="Ettema T.J."/>
        </authorList>
    </citation>
    <scope>NUCLEOTIDE SEQUENCE</scope>
</reference>
<feature type="non-terminal residue" evidence="1">
    <location>
        <position position="1"/>
    </location>
</feature>
<evidence type="ECO:0000313" key="1">
    <source>
        <dbReference type="EMBL" id="KKL72803.1"/>
    </source>
</evidence>
<proteinExistence type="predicted"/>
<protein>
    <submittedName>
        <fullName evidence="1">Uncharacterized protein</fullName>
    </submittedName>
</protein>
<dbReference type="EMBL" id="LAZR01025159">
    <property type="protein sequence ID" value="KKL72803.1"/>
    <property type="molecule type" value="Genomic_DNA"/>
</dbReference>
<name>A0A0F9EFG2_9ZZZZ</name>
<accession>A0A0F9EFG2</accession>
<dbReference type="AlphaFoldDB" id="A0A0F9EFG2"/>
<sequence>ITKHHLDEHPKYYIELKKMEDKLEKNKKINK</sequence>
<gene>
    <name evidence="1" type="ORF">LCGC14_2081290</name>
</gene>
<comment type="caution">
    <text evidence="1">The sequence shown here is derived from an EMBL/GenBank/DDBJ whole genome shotgun (WGS) entry which is preliminary data.</text>
</comment>